<feature type="chain" id="PRO_5022814728" description="Outer membrane protein beta-barrel domain-containing protein" evidence="2">
    <location>
        <begin position="19"/>
        <end position="170"/>
    </location>
</feature>
<keyword evidence="1" id="KW-0812">Transmembrane</keyword>
<feature type="transmembrane region" description="Helical" evidence="1">
    <location>
        <begin position="110"/>
        <end position="130"/>
    </location>
</feature>
<dbReference type="Proteomes" id="UP000316775">
    <property type="component" value="Unassembled WGS sequence"/>
</dbReference>
<keyword evidence="2" id="KW-0732">Signal</keyword>
<keyword evidence="4" id="KW-1185">Reference proteome</keyword>
<proteinExistence type="predicted"/>
<dbReference type="EMBL" id="BJNP01000003">
    <property type="protein sequence ID" value="GEC70878.1"/>
    <property type="molecule type" value="Genomic_DNA"/>
</dbReference>
<keyword evidence="1" id="KW-1133">Transmembrane helix</keyword>
<dbReference type="RefSeq" id="WP_073242808.1">
    <property type="nucleotide sequence ID" value="NZ_BJNP01000003.1"/>
</dbReference>
<evidence type="ECO:0008006" key="5">
    <source>
        <dbReference type="Google" id="ProtNLM"/>
    </source>
</evidence>
<comment type="caution">
    <text evidence="3">The sequence shown here is derived from an EMBL/GenBank/DDBJ whole genome shotgun (WGS) entry which is preliminary data.</text>
</comment>
<feature type="signal peptide" evidence="2">
    <location>
        <begin position="1"/>
        <end position="18"/>
    </location>
</feature>
<accession>A0A4Y4ARK2</accession>
<evidence type="ECO:0000313" key="3">
    <source>
        <dbReference type="EMBL" id="GEC70878.1"/>
    </source>
</evidence>
<keyword evidence="1" id="KW-0472">Membrane</keyword>
<dbReference type="STRING" id="983.SAMN05443543_102506"/>
<evidence type="ECO:0000313" key="4">
    <source>
        <dbReference type="Proteomes" id="UP000316775"/>
    </source>
</evidence>
<dbReference type="AlphaFoldDB" id="A0A4Y4ARK2"/>
<reference evidence="3 4" key="1">
    <citation type="submission" date="2019-06" db="EMBL/GenBank/DDBJ databases">
        <title>Whole genome shotgun sequence of Flavobacterium flevense NBRC 14960.</title>
        <authorList>
            <person name="Hosoyama A."/>
            <person name="Uohara A."/>
            <person name="Ohji S."/>
            <person name="Ichikawa N."/>
        </authorList>
    </citation>
    <scope>NUCLEOTIDE SEQUENCE [LARGE SCALE GENOMIC DNA]</scope>
    <source>
        <strain evidence="3 4">NBRC 14960</strain>
    </source>
</reference>
<protein>
    <recommendedName>
        <fullName evidence="5">Outer membrane protein beta-barrel domain-containing protein</fullName>
    </recommendedName>
</protein>
<dbReference type="OrthoDB" id="1376171at2"/>
<gene>
    <name evidence="3" type="ORF">FFL01_04170</name>
</gene>
<organism evidence="3 4">
    <name type="scientific">Flavobacterium flevense</name>
    <dbReference type="NCBI Taxonomy" id="983"/>
    <lineage>
        <taxon>Bacteria</taxon>
        <taxon>Pseudomonadati</taxon>
        <taxon>Bacteroidota</taxon>
        <taxon>Flavobacteriia</taxon>
        <taxon>Flavobacteriales</taxon>
        <taxon>Flavobacteriaceae</taxon>
        <taxon>Flavobacterium</taxon>
    </lineage>
</organism>
<evidence type="ECO:0000256" key="1">
    <source>
        <dbReference type="SAM" id="Phobius"/>
    </source>
</evidence>
<sequence>MKTTILIAFLIISLTGFSQQLTYGSGGTVYNSENTKVTSDGVRQRLKNNKEALSLYNSGRSKKTWGNILFYSGLGLMATNVIVGMNTDNTTTSYPGNGNYPSVKSERTDMTAAIIGGAMIVASIPVKIGYPKKIKSALGLYNNSLTDHYKSQPRTILLASVNQIGFKIEF</sequence>
<evidence type="ECO:0000256" key="2">
    <source>
        <dbReference type="SAM" id="SignalP"/>
    </source>
</evidence>
<name>A0A4Y4ARK2_9FLAO</name>